<dbReference type="EMBL" id="JBHUCX010000092">
    <property type="protein sequence ID" value="MFD1677288.1"/>
    <property type="molecule type" value="Genomic_DNA"/>
</dbReference>
<keyword evidence="3" id="KW-1185">Reference proteome</keyword>
<dbReference type="InterPro" id="IPR036388">
    <property type="entry name" value="WH-like_DNA-bd_sf"/>
</dbReference>
<comment type="caution">
    <text evidence="2">The sequence shown here is derived from an EMBL/GenBank/DDBJ whole genome shotgun (WGS) entry which is preliminary data.</text>
</comment>
<dbReference type="PANTHER" id="PTHR43413:SF7">
    <property type="entry name" value="HTH-TYPE TRANSCRIPTIONAL REGULATOR PTR2"/>
    <property type="match status" value="1"/>
</dbReference>
<dbReference type="Pfam" id="PF13412">
    <property type="entry name" value="HTH_24"/>
    <property type="match status" value="1"/>
</dbReference>
<dbReference type="RefSeq" id="WP_377945195.1">
    <property type="nucleotide sequence ID" value="NZ_JBHUCX010000092.1"/>
</dbReference>
<name>A0ABW4JQ58_9BACL</name>
<feature type="domain" description="Transcription regulator AsnC/Lrp ligand binding" evidence="1">
    <location>
        <begin position="70"/>
        <end position="144"/>
    </location>
</feature>
<dbReference type="Pfam" id="PF01037">
    <property type="entry name" value="AsnC_trans_reg"/>
    <property type="match status" value="1"/>
</dbReference>
<dbReference type="InterPro" id="IPR036390">
    <property type="entry name" value="WH_DNA-bd_sf"/>
</dbReference>
<dbReference type="Proteomes" id="UP001597079">
    <property type="component" value="Unassembled WGS sequence"/>
</dbReference>
<proteinExistence type="predicted"/>
<evidence type="ECO:0000259" key="1">
    <source>
        <dbReference type="Pfam" id="PF01037"/>
    </source>
</evidence>
<sequence length="165" mass="18923">MTDERKLQILHLLHDNSRLSIDTIAKMLGEKIEEVHEAIQEMEQDNIILRYSAVVNWDKVATARRVTAVIDVKVAPQREVGFDSIAERIYRFPEVKSVMLMSGAYDLQVTIEGPDILKVSRFVSEKLATIENVNSTTTHFLLKTYKADGVIFEDYDDERRLVITP</sequence>
<protein>
    <submittedName>
        <fullName evidence="2">Lrp/AsnC family transcriptional regulator</fullName>
    </submittedName>
</protein>
<evidence type="ECO:0000313" key="3">
    <source>
        <dbReference type="Proteomes" id="UP001597079"/>
    </source>
</evidence>
<accession>A0ABW4JQ58</accession>
<dbReference type="InterPro" id="IPR019888">
    <property type="entry name" value="Tscrpt_reg_AsnC-like"/>
</dbReference>
<dbReference type="InterPro" id="IPR011008">
    <property type="entry name" value="Dimeric_a/b-barrel"/>
</dbReference>
<organism evidence="2 3">
    <name type="scientific">Alicyclobacillus fodiniaquatilis</name>
    <dbReference type="NCBI Taxonomy" id="1661150"/>
    <lineage>
        <taxon>Bacteria</taxon>
        <taxon>Bacillati</taxon>
        <taxon>Bacillota</taxon>
        <taxon>Bacilli</taxon>
        <taxon>Bacillales</taxon>
        <taxon>Alicyclobacillaceae</taxon>
        <taxon>Alicyclobacillus</taxon>
    </lineage>
</organism>
<gene>
    <name evidence="2" type="ORF">ACFSB2_21685</name>
</gene>
<dbReference type="SUPFAM" id="SSF46785">
    <property type="entry name" value="Winged helix' DNA-binding domain"/>
    <property type="match status" value="1"/>
</dbReference>
<dbReference type="Gene3D" id="3.30.70.920">
    <property type="match status" value="1"/>
</dbReference>
<dbReference type="Gene3D" id="1.10.10.10">
    <property type="entry name" value="Winged helix-like DNA-binding domain superfamily/Winged helix DNA-binding domain"/>
    <property type="match status" value="1"/>
</dbReference>
<dbReference type="SUPFAM" id="SSF54909">
    <property type="entry name" value="Dimeric alpha+beta barrel"/>
    <property type="match status" value="1"/>
</dbReference>
<dbReference type="PANTHER" id="PTHR43413">
    <property type="entry name" value="TRANSCRIPTIONAL REGULATOR, ASNC FAMILY"/>
    <property type="match status" value="1"/>
</dbReference>
<evidence type="ECO:0000313" key="2">
    <source>
        <dbReference type="EMBL" id="MFD1677288.1"/>
    </source>
</evidence>
<dbReference type="SMART" id="SM00344">
    <property type="entry name" value="HTH_ASNC"/>
    <property type="match status" value="1"/>
</dbReference>
<dbReference type="InterPro" id="IPR050684">
    <property type="entry name" value="HTH-Siroheme_Decarb"/>
</dbReference>
<dbReference type="InterPro" id="IPR019887">
    <property type="entry name" value="Tscrpt_reg_AsnC/Lrp_C"/>
</dbReference>
<reference evidence="3" key="1">
    <citation type="journal article" date="2019" name="Int. J. Syst. Evol. Microbiol.">
        <title>The Global Catalogue of Microorganisms (GCM) 10K type strain sequencing project: providing services to taxonomists for standard genome sequencing and annotation.</title>
        <authorList>
            <consortium name="The Broad Institute Genomics Platform"/>
            <consortium name="The Broad Institute Genome Sequencing Center for Infectious Disease"/>
            <person name="Wu L."/>
            <person name="Ma J."/>
        </authorList>
    </citation>
    <scope>NUCLEOTIDE SEQUENCE [LARGE SCALE GENOMIC DNA]</scope>
    <source>
        <strain evidence="3">CGMCC 1.12286</strain>
    </source>
</reference>